<accession>A0A5B8S8R6</accession>
<feature type="signal peptide" evidence="13">
    <location>
        <begin position="1"/>
        <end position="17"/>
    </location>
</feature>
<evidence type="ECO:0000259" key="14">
    <source>
        <dbReference type="Pfam" id="PF00593"/>
    </source>
</evidence>
<keyword evidence="8 12" id="KW-0798">TonB box</keyword>
<dbReference type="Pfam" id="PF00593">
    <property type="entry name" value="TonB_dep_Rec_b-barrel"/>
    <property type="match status" value="1"/>
</dbReference>
<evidence type="ECO:0000256" key="2">
    <source>
        <dbReference type="ARBA" id="ARBA00022448"/>
    </source>
</evidence>
<comment type="similarity">
    <text evidence="11 12">Belongs to the TonB-dependent receptor family.</text>
</comment>
<evidence type="ECO:0000256" key="3">
    <source>
        <dbReference type="ARBA" id="ARBA00022452"/>
    </source>
</evidence>
<dbReference type="InterPro" id="IPR000531">
    <property type="entry name" value="Beta-barrel_TonB"/>
</dbReference>
<evidence type="ECO:0000256" key="1">
    <source>
        <dbReference type="ARBA" id="ARBA00004571"/>
    </source>
</evidence>
<dbReference type="InterPro" id="IPR039426">
    <property type="entry name" value="TonB-dep_rcpt-like"/>
</dbReference>
<evidence type="ECO:0000256" key="5">
    <source>
        <dbReference type="ARBA" id="ARBA00022692"/>
    </source>
</evidence>
<evidence type="ECO:0000256" key="12">
    <source>
        <dbReference type="RuleBase" id="RU003357"/>
    </source>
</evidence>
<keyword evidence="16" id="KW-0675">Receptor</keyword>
<dbReference type="AlphaFoldDB" id="A0A5B8S8R6"/>
<dbReference type="Proteomes" id="UP000321172">
    <property type="component" value="Chromosome"/>
</dbReference>
<evidence type="ECO:0000259" key="15">
    <source>
        <dbReference type="Pfam" id="PF07715"/>
    </source>
</evidence>
<dbReference type="SUPFAM" id="SSF56935">
    <property type="entry name" value="Porins"/>
    <property type="match status" value="1"/>
</dbReference>
<keyword evidence="9 11" id="KW-0472">Membrane</keyword>
<dbReference type="Gene3D" id="2.40.170.20">
    <property type="entry name" value="TonB-dependent receptor, beta-barrel domain"/>
    <property type="match status" value="1"/>
</dbReference>
<feature type="domain" description="TonB-dependent receptor-like beta-barrel" evidence="14">
    <location>
        <begin position="295"/>
        <end position="788"/>
    </location>
</feature>
<keyword evidence="10 11" id="KW-0998">Cell outer membrane</keyword>
<keyword evidence="2 11" id="KW-0813">Transport</keyword>
<organism evidence="16 17">
    <name type="scientific">Novosphingobium ginsenosidimutans</name>
    <dbReference type="NCBI Taxonomy" id="1176536"/>
    <lineage>
        <taxon>Bacteria</taxon>
        <taxon>Pseudomonadati</taxon>
        <taxon>Pseudomonadota</taxon>
        <taxon>Alphaproteobacteria</taxon>
        <taxon>Sphingomonadales</taxon>
        <taxon>Sphingomonadaceae</taxon>
        <taxon>Novosphingobium</taxon>
    </lineage>
</organism>
<evidence type="ECO:0000256" key="8">
    <source>
        <dbReference type="ARBA" id="ARBA00023077"/>
    </source>
</evidence>
<evidence type="ECO:0000313" key="17">
    <source>
        <dbReference type="Proteomes" id="UP000321172"/>
    </source>
</evidence>
<proteinExistence type="inferred from homology"/>
<feature type="chain" id="PRO_5022808426" evidence="13">
    <location>
        <begin position="18"/>
        <end position="819"/>
    </location>
</feature>
<evidence type="ECO:0000256" key="9">
    <source>
        <dbReference type="ARBA" id="ARBA00023136"/>
    </source>
</evidence>
<evidence type="ECO:0000256" key="11">
    <source>
        <dbReference type="PROSITE-ProRule" id="PRU01360"/>
    </source>
</evidence>
<protein>
    <submittedName>
        <fullName evidence="16">TonB-dependent receptor</fullName>
    </submittedName>
</protein>
<dbReference type="PANTHER" id="PTHR32552:SF81">
    <property type="entry name" value="TONB-DEPENDENT OUTER MEMBRANE RECEPTOR"/>
    <property type="match status" value="1"/>
</dbReference>
<sequence length="819" mass="87476">MLSAVSLAAMLASPAYAQDTAKDDQGLEDIVVTAQRRAESAQDVPIAITAFNAETLQTRGINTALDVTQFVPNLVGLNNTGLGTANAYYLRGVGNTESIATFDPPIGTYIDDVYISRQNANNFSFFDVERVEVLRGPQGTLFGRNTTGGAIAVVMKDPGDTIGGYVEAGYGSYQRKLARGSIDLPLSPQFAIKLSGYWQDDNGYAKNTTTGERTNENDGWGVRLGVKGELSDSITWRASYMHTFADASNVANFDCDPANPANCDGRFVTTGLKKVNDFGGRFTGRKDDFGLGNTARMDMVTSNLEVGLSGDMKLNLITGYLDMAQKFALDFADGRALPSLVLPSPPVRGYTLGGFVIANDGKHKQFTQEVKLSGSLGDGLVDYVTGVFYINEKNDTDFADLFNLGLAPPPAGFPFLLADRRLKNNTKAWAGYAQADVNVSDALTLTAGIRYTDEEKTFNISDNKASCNDGTIEATCLFNANLRAANGVAIPTTIRTKVWTPRFALNYKVNDDVLLFLSATKGFKSGGWNARATAPSEALPFGPETAWSYEAGLKADLMDNRLRVNLTGFLLDIKGLQTPSAFTRANGSIAFITRNFANYRNKGLELEVTARPADGFTVFGSIGYMDDEYRLDKNAAAFDLYGVQAVAGQLAACAAQLAAGKIPVGSGADNATACGVGIVAPDGSLAEPVRSPAWTMAFGASYDAPLGGGLSLVPSVNASWRADSETGTSQVSFYSQSFTSPGGVTYGGNLKGLGNFVTGSFSKARWIANASLALKSEAGWSLTAECKNCFDQEAVESTLANVLYLNPPRTWTLRAKFDF</sequence>
<evidence type="ECO:0000313" key="16">
    <source>
        <dbReference type="EMBL" id="QEA17564.1"/>
    </source>
</evidence>
<keyword evidence="6" id="KW-0408">Iron</keyword>
<evidence type="ECO:0000256" key="6">
    <source>
        <dbReference type="ARBA" id="ARBA00023004"/>
    </source>
</evidence>
<keyword evidence="3 11" id="KW-1134">Transmembrane beta strand</keyword>
<keyword evidence="4" id="KW-0410">Iron transport</keyword>
<evidence type="ECO:0000256" key="7">
    <source>
        <dbReference type="ARBA" id="ARBA00023065"/>
    </source>
</evidence>
<evidence type="ECO:0000256" key="4">
    <source>
        <dbReference type="ARBA" id="ARBA00022496"/>
    </source>
</evidence>
<dbReference type="PROSITE" id="PS52016">
    <property type="entry name" value="TONB_DEPENDENT_REC_3"/>
    <property type="match status" value="1"/>
</dbReference>
<dbReference type="KEGG" id="ngf:FRF71_10870"/>
<dbReference type="PANTHER" id="PTHR32552">
    <property type="entry name" value="FERRICHROME IRON RECEPTOR-RELATED"/>
    <property type="match status" value="1"/>
</dbReference>
<keyword evidence="17" id="KW-1185">Reference proteome</keyword>
<dbReference type="Pfam" id="PF07715">
    <property type="entry name" value="Plug"/>
    <property type="match status" value="1"/>
</dbReference>
<evidence type="ECO:0000256" key="13">
    <source>
        <dbReference type="SAM" id="SignalP"/>
    </source>
</evidence>
<keyword evidence="13" id="KW-0732">Signal</keyword>
<keyword evidence="7" id="KW-0406">Ion transport</keyword>
<dbReference type="OrthoDB" id="7455607at2"/>
<dbReference type="GO" id="GO:0009279">
    <property type="term" value="C:cell outer membrane"/>
    <property type="evidence" value="ECO:0007669"/>
    <property type="project" value="UniProtKB-SubCell"/>
</dbReference>
<dbReference type="InterPro" id="IPR012910">
    <property type="entry name" value="Plug_dom"/>
</dbReference>
<gene>
    <name evidence="16" type="ORF">FRF71_10870</name>
</gene>
<keyword evidence="5 11" id="KW-0812">Transmembrane</keyword>
<dbReference type="GO" id="GO:0006826">
    <property type="term" value="P:iron ion transport"/>
    <property type="evidence" value="ECO:0007669"/>
    <property type="project" value="UniProtKB-KW"/>
</dbReference>
<dbReference type="EMBL" id="CP042345">
    <property type="protein sequence ID" value="QEA17564.1"/>
    <property type="molecule type" value="Genomic_DNA"/>
</dbReference>
<feature type="domain" description="TonB-dependent receptor plug" evidence="15">
    <location>
        <begin position="41"/>
        <end position="150"/>
    </location>
</feature>
<evidence type="ECO:0000256" key="10">
    <source>
        <dbReference type="ARBA" id="ARBA00023237"/>
    </source>
</evidence>
<comment type="subcellular location">
    <subcellularLocation>
        <location evidence="1 11">Cell outer membrane</location>
        <topology evidence="1 11">Multi-pass membrane protein</topology>
    </subcellularLocation>
</comment>
<name>A0A5B8S8R6_9SPHN</name>
<dbReference type="InterPro" id="IPR036942">
    <property type="entry name" value="Beta-barrel_TonB_sf"/>
</dbReference>
<reference evidence="16 17" key="1">
    <citation type="journal article" date="2013" name="J. Microbiol. Biotechnol.">
        <title>Novosphingobium ginsenosidimutans sp. nov., with the ability to convert ginsenoside.</title>
        <authorList>
            <person name="Kim J.K."/>
            <person name="He D."/>
            <person name="Liu Q.M."/>
            <person name="Park H.Y."/>
            <person name="Jung M.S."/>
            <person name="Yoon M.H."/>
            <person name="Kim S.C."/>
            <person name="Im W.T."/>
        </authorList>
    </citation>
    <scope>NUCLEOTIDE SEQUENCE [LARGE SCALE GENOMIC DNA]</scope>
    <source>
        <strain evidence="16 17">FW-6</strain>
    </source>
</reference>